<organism evidence="2">
    <name type="scientific">Arundo donax</name>
    <name type="common">Giant reed</name>
    <name type="synonym">Donax arundinaceus</name>
    <dbReference type="NCBI Taxonomy" id="35708"/>
    <lineage>
        <taxon>Eukaryota</taxon>
        <taxon>Viridiplantae</taxon>
        <taxon>Streptophyta</taxon>
        <taxon>Embryophyta</taxon>
        <taxon>Tracheophyta</taxon>
        <taxon>Spermatophyta</taxon>
        <taxon>Magnoliopsida</taxon>
        <taxon>Liliopsida</taxon>
        <taxon>Poales</taxon>
        <taxon>Poaceae</taxon>
        <taxon>PACMAD clade</taxon>
        <taxon>Arundinoideae</taxon>
        <taxon>Arundineae</taxon>
        <taxon>Arundo</taxon>
    </lineage>
</organism>
<proteinExistence type="predicted"/>
<accession>A0A0A8ZAG9</accession>
<dbReference type="EMBL" id="GBRH01262079">
    <property type="protein sequence ID" value="JAD35816.1"/>
    <property type="molecule type" value="Transcribed_RNA"/>
</dbReference>
<dbReference type="AlphaFoldDB" id="A0A0A8ZAG9"/>
<name>A0A0A8ZAG9_ARUDO</name>
<reference evidence="2" key="1">
    <citation type="submission" date="2014-09" db="EMBL/GenBank/DDBJ databases">
        <authorList>
            <person name="Magalhaes I.L.F."/>
            <person name="Oliveira U."/>
            <person name="Santos F.R."/>
            <person name="Vidigal T.H.D.A."/>
            <person name="Brescovit A.D."/>
            <person name="Santos A.J."/>
        </authorList>
    </citation>
    <scope>NUCLEOTIDE SEQUENCE</scope>
    <source>
        <tissue evidence="2">Shoot tissue taken approximately 20 cm above the soil surface</tissue>
    </source>
</reference>
<feature type="signal peptide" evidence="1">
    <location>
        <begin position="1"/>
        <end position="17"/>
    </location>
</feature>
<protein>
    <submittedName>
        <fullName evidence="2">Uncharacterized protein</fullName>
    </submittedName>
</protein>
<sequence>MKPICSVLPLLIHLLCSTLINLLSRVFCDSKLPVDLDPFSNK</sequence>
<evidence type="ECO:0000313" key="2">
    <source>
        <dbReference type="EMBL" id="JAD35816.1"/>
    </source>
</evidence>
<feature type="chain" id="PRO_5002045036" evidence="1">
    <location>
        <begin position="18"/>
        <end position="42"/>
    </location>
</feature>
<keyword evidence="1" id="KW-0732">Signal</keyword>
<evidence type="ECO:0000256" key="1">
    <source>
        <dbReference type="SAM" id="SignalP"/>
    </source>
</evidence>
<reference evidence="2" key="2">
    <citation type="journal article" date="2015" name="Data Brief">
        <title>Shoot transcriptome of the giant reed, Arundo donax.</title>
        <authorList>
            <person name="Barrero R.A."/>
            <person name="Guerrero F.D."/>
            <person name="Moolhuijzen P."/>
            <person name="Goolsby J.A."/>
            <person name="Tidwell J."/>
            <person name="Bellgard S.E."/>
            <person name="Bellgard M.I."/>
        </authorList>
    </citation>
    <scope>NUCLEOTIDE SEQUENCE</scope>
    <source>
        <tissue evidence="2">Shoot tissue taken approximately 20 cm above the soil surface</tissue>
    </source>
</reference>